<evidence type="ECO:0000313" key="15">
    <source>
        <dbReference type="Proteomes" id="UP000009046"/>
    </source>
</evidence>
<reference evidence="13" key="2">
    <citation type="submission" date="2007-04" db="EMBL/GenBank/DDBJ databases">
        <title>The genome of the human body louse.</title>
        <authorList>
            <consortium name="The Human Body Louse Genome Consortium"/>
            <person name="Kirkness E."/>
            <person name="Walenz B."/>
            <person name="Hass B."/>
            <person name="Bruggner R."/>
            <person name="Strausberg R."/>
        </authorList>
    </citation>
    <scope>NUCLEOTIDE SEQUENCE</scope>
    <source>
        <strain evidence="13">USDA</strain>
    </source>
</reference>
<sequence>MIIMLEFFNYVDEREKVKIITNLEDVETKSNTLYIRLMETNTIWLLSIDTSFSECDVEDGKRIQKKNDDYIAKKNNEEIIRKRWSAETQTPKNMEKSQGVVTDEIIINDANIFASEWDLYDTYKGLSHLNDDETLMANFKNDNDKNSYVQDLLAVGYGNYNFLKVTSGLVCLWSPKNPRQPEREFYIDEAVTTINYSKTKPNILAVGTKKGKIYVLNVAEHDGNLRLLRNDNQPRPEPIWKVEWFQYKYLTNEKEKLLAVGESGVLMLFSFNFDETAKEMLKMNYVMVDENFLNCKYSKKELRQQIRKQGRPLEEFSYYKKTYSGLCFTIFNDRNDCYISTKEGCSLINPSMNDGIYPGHDGSIYTISHSPVSDLIYLTCGADWSIKIWMDGITKPLFTLQQKAPVRCATWSPTIPTMIASIGDAQLNLWDISMNIISPVSCKNFQECTKPLSKVIFFPNGRNMAVGGEDGIVRVVNLSQLPRTPFLQVSFFTYLFI</sequence>
<dbReference type="eggNOG" id="KOG1587">
    <property type="taxonomic scope" value="Eukaryota"/>
</dbReference>
<dbReference type="PROSITE" id="PS00678">
    <property type="entry name" value="WD_REPEATS_1"/>
    <property type="match status" value="1"/>
</dbReference>
<dbReference type="GO" id="GO:0045503">
    <property type="term" value="F:dynein light chain binding"/>
    <property type="evidence" value="ECO:0007669"/>
    <property type="project" value="TreeGrafter"/>
</dbReference>
<keyword evidence="6" id="KW-0969">Cilium</keyword>
<dbReference type="CTD" id="8232279"/>
<dbReference type="GO" id="GO:0045504">
    <property type="term" value="F:dynein heavy chain binding"/>
    <property type="evidence" value="ECO:0007669"/>
    <property type="project" value="TreeGrafter"/>
</dbReference>
<dbReference type="PANTHER" id="PTHR12442:SF12">
    <property type="entry name" value="DYNEIN AXONEMAL INTERMEDIATE CHAIN 4"/>
    <property type="match status" value="1"/>
</dbReference>
<evidence type="ECO:0000256" key="5">
    <source>
        <dbReference type="ARBA" id="ARBA00022846"/>
    </source>
</evidence>
<evidence type="ECO:0000256" key="6">
    <source>
        <dbReference type="ARBA" id="ARBA00023069"/>
    </source>
</evidence>
<dbReference type="GO" id="GO:0120293">
    <property type="term" value="C:dynein axonemal particle"/>
    <property type="evidence" value="ECO:0007669"/>
    <property type="project" value="UniProtKB-SubCell"/>
</dbReference>
<evidence type="ECO:0000256" key="2">
    <source>
        <dbReference type="ARBA" id="ARBA00022490"/>
    </source>
</evidence>
<dbReference type="Proteomes" id="UP000009046">
    <property type="component" value="Unassembled WGS sequence"/>
</dbReference>
<evidence type="ECO:0000313" key="13">
    <source>
        <dbReference type="EMBL" id="EEB10306.1"/>
    </source>
</evidence>
<keyword evidence="2" id="KW-0963">Cytoplasm</keyword>
<evidence type="ECO:0000313" key="14">
    <source>
        <dbReference type="EnsemblMetazoa" id="PHUM032500-PA"/>
    </source>
</evidence>
<evidence type="ECO:0000256" key="1">
    <source>
        <dbReference type="ARBA" id="ARBA00004611"/>
    </source>
</evidence>
<organism>
    <name type="scientific">Pediculus humanus subsp. corporis</name>
    <name type="common">Body louse</name>
    <dbReference type="NCBI Taxonomy" id="121224"/>
    <lineage>
        <taxon>Eukaryota</taxon>
        <taxon>Metazoa</taxon>
        <taxon>Ecdysozoa</taxon>
        <taxon>Arthropoda</taxon>
        <taxon>Hexapoda</taxon>
        <taxon>Insecta</taxon>
        <taxon>Pterygota</taxon>
        <taxon>Neoptera</taxon>
        <taxon>Paraneoptera</taxon>
        <taxon>Psocodea</taxon>
        <taxon>Troctomorpha</taxon>
        <taxon>Phthiraptera</taxon>
        <taxon>Anoplura</taxon>
        <taxon>Pediculidae</taxon>
        <taxon>Pediculus</taxon>
    </lineage>
</organism>
<keyword evidence="4" id="KW-0677">Repeat</keyword>
<evidence type="ECO:0000256" key="12">
    <source>
        <dbReference type="PROSITE-ProRule" id="PRU00221"/>
    </source>
</evidence>
<dbReference type="EMBL" id="AAZO01000387">
    <property type="status" value="NOT_ANNOTATED_CDS"/>
    <property type="molecule type" value="Genomic_DNA"/>
</dbReference>
<dbReference type="EnsemblMetazoa" id="PHUM032500-RA">
    <property type="protein sequence ID" value="PHUM032500-PA"/>
    <property type="gene ID" value="PHUM032500"/>
</dbReference>
<evidence type="ECO:0000256" key="3">
    <source>
        <dbReference type="ARBA" id="ARBA00022574"/>
    </source>
</evidence>
<dbReference type="KEGG" id="phu:Phum_PHUM032500"/>
<feature type="repeat" description="WD" evidence="12">
    <location>
        <begin position="357"/>
        <end position="389"/>
    </location>
</feature>
<keyword evidence="3 12" id="KW-0853">WD repeat</keyword>
<keyword evidence="5" id="KW-0282">Flagellum</keyword>
<dbReference type="InParanoid" id="E0VAA0"/>
<keyword evidence="7" id="KW-0206">Cytoskeleton</keyword>
<evidence type="ECO:0000256" key="11">
    <source>
        <dbReference type="ARBA" id="ARBA00041557"/>
    </source>
</evidence>
<name>E0VAA0_PEDHC</name>
<dbReference type="GeneID" id="8232279"/>
<proteinExistence type="predicted"/>
<dbReference type="InterPro" id="IPR050687">
    <property type="entry name" value="Dynein_IC"/>
</dbReference>
<dbReference type="RefSeq" id="XP_002423044.1">
    <property type="nucleotide sequence ID" value="XM_002422999.1"/>
</dbReference>
<dbReference type="EMBL" id="DS235005">
    <property type="protein sequence ID" value="EEB10306.1"/>
    <property type="molecule type" value="Genomic_DNA"/>
</dbReference>
<dbReference type="Pfam" id="PF00400">
    <property type="entry name" value="WD40"/>
    <property type="match status" value="2"/>
</dbReference>
<evidence type="ECO:0000256" key="10">
    <source>
        <dbReference type="ARBA" id="ARBA00040002"/>
    </source>
</evidence>
<dbReference type="InterPro" id="IPR036322">
    <property type="entry name" value="WD40_repeat_dom_sf"/>
</dbReference>
<gene>
    <name evidence="14" type="primary">8232279</name>
    <name evidence="13" type="ORF">Phum_PHUM032500</name>
</gene>
<dbReference type="SMART" id="SM00320">
    <property type="entry name" value="WD40"/>
    <property type="match status" value="4"/>
</dbReference>
<dbReference type="GO" id="GO:0005858">
    <property type="term" value="C:axonemal dynein complex"/>
    <property type="evidence" value="ECO:0007669"/>
    <property type="project" value="TreeGrafter"/>
</dbReference>
<keyword evidence="8" id="KW-0966">Cell projection</keyword>
<dbReference type="VEuPathDB" id="VectorBase:PHUM032500"/>
<reference evidence="13" key="1">
    <citation type="submission" date="2007-04" db="EMBL/GenBank/DDBJ databases">
        <title>Annotation of Pediculus humanus corporis strain USDA.</title>
        <authorList>
            <person name="Kirkness E."/>
            <person name="Hannick L."/>
            <person name="Hass B."/>
            <person name="Bruggner R."/>
            <person name="Lawson D."/>
            <person name="Bidwell S."/>
            <person name="Joardar V."/>
            <person name="Caler E."/>
            <person name="Walenz B."/>
            <person name="Inman J."/>
            <person name="Schobel S."/>
            <person name="Galinsky K."/>
            <person name="Amedeo P."/>
            <person name="Strausberg R."/>
        </authorList>
    </citation>
    <scope>NUCLEOTIDE SEQUENCE</scope>
    <source>
        <strain evidence="13">USDA</strain>
    </source>
</reference>
<evidence type="ECO:0000256" key="7">
    <source>
        <dbReference type="ARBA" id="ARBA00023212"/>
    </source>
</evidence>
<keyword evidence="15" id="KW-1185">Reference proteome</keyword>
<protein>
    <recommendedName>
        <fullName evidence="10">Dynein axonemal intermediate chain 4</fullName>
    </recommendedName>
    <alternativeName>
        <fullName evidence="11">WD repeat-containing protein 78</fullName>
    </alternativeName>
</protein>
<dbReference type="Gene3D" id="2.130.10.10">
    <property type="entry name" value="YVTN repeat-like/Quinoprotein amine dehydrogenase"/>
    <property type="match status" value="1"/>
</dbReference>
<dbReference type="AlphaFoldDB" id="E0VAA0"/>
<dbReference type="SUPFAM" id="SSF50978">
    <property type="entry name" value="WD40 repeat-like"/>
    <property type="match status" value="1"/>
</dbReference>
<comment type="subcellular location">
    <subcellularLocation>
        <location evidence="1">Cytoplasm</location>
        <location evidence="1">Cytoskeleton</location>
        <location evidence="1">Flagellum axoneme</location>
    </subcellularLocation>
    <subcellularLocation>
        <location evidence="9">Dynein axonemal particle</location>
    </subcellularLocation>
</comment>
<evidence type="ECO:0000256" key="8">
    <source>
        <dbReference type="ARBA" id="ARBA00023273"/>
    </source>
</evidence>
<dbReference type="STRING" id="121224.E0VAA0"/>
<dbReference type="HOGENOM" id="CLU_548965_0_0_1"/>
<dbReference type="InterPro" id="IPR019775">
    <property type="entry name" value="WD40_repeat_CS"/>
</dbReference>
<accession>E0VAA0</accession>
<evidence type="ECO:0000256" key="9">
    <source>
        <dbReference type="ARBA" id="ARBA00024190"/>
    </source>
</evidence>
<evidence type="ECO:0000256" key="4">
    <source>
        <dbReference type="ARBA" id="ARBA00022737"/>
    </source>
</evidence>
<dbReference type="InterPro" id="IPR001680">
    <property type="entry name" value="WD40_rpt"/>
</dbReference>
<reference evidence="14" key="3">
    <citation type="submission" date="2021-02" db="UniProtKB">
        <authorList>
            <consortium name="EnsemblMetazoa"/>
        </authorList>
    </citation>
    <scope>IDENTIFICATION</scope>
    <source>
        <strain evidence="14">USDA</strain>
    </source>
</reference>
<dbReference type="InterPro" id="IPR015943">
    <property type="entry name" value="WD40/YVTN_repeat-like_dom_sf"/>
</dbReference>
<dbReference type="PANTHER" id="PTHR12442">
    <property type="entry name" value="DYNEIN INTERMEDIATE CHAIN"/>
    <property type="match status" value="1"/>
</dbReference>
<dbReference type="PROSITE" id="PS50082">
    <property type="entry name" value="WD_REPEATS_2"/>
    <property type="match status" value="1"/>
</dbReference>
<dbReference type="GO" id="GO:0003341">
    <property type="term" value="P:cilium movement"/>
    <property type="evidence" value="ECO:0007669"/>
    <property type="project" value="TreeGrafter"/>
</dbReference>
<dbReference type="OrthoDB" id="10259804at2759"/>